<dbReference type="GO" id="GO:0015031">
    <property type="term" value="P:protein transport"/>
    <property type="evidence" value="ECO:0007669"/>
    <property type="project" value="UniProtKB-KW"/>
</dbReference>
<keyword evidence="3" id="KW-0653">Protein transport</keyword>
<evidence type="ECO:0000256" key="2">
    <source>
        <dbReference type="ARBA" id="ARBA00022448"/>
    </source>
</evidence>
<dbReference type="Pfam" id="PF03081">
    <property type="entry name" value="Exo70_C"/>
    <property type="match status" value="1"/>
</dbReference>
<dbReference type="InterPro" id="IPR004140">
    <property type="entry name" value="Exo70"/>
</dbReference>
<proteinExistence type="evidence at protein level"/>
<dbReference type="Gene3D" id="1.20.1280.170">
    <property type="entry name" value="Exocyst complex component Exo70"/>
    <property type="match status" value="1"/>
</dbReference>
<dbReference type="InterPro" id="IPR046364">
    <property type="entry name" value="Exo70_C"/>
</dbReference>
<dbReference type="KEGG" id="zma:103654917"/>
<dbReference type="Gramene" id="Zm00001eb208020_T001">
    <property type="protein sequence ID" value="Zm00001eb208020_P001"/>
    <property type="gene ID" value="Zm00001eb208020"/>
</dbReference>
<dbReference type="RefSeq" id="XP_035823454.1">
    <property type="nucleotide sequence ID" value="XM_035967561.1"/>
</dbReference>
<keyword evidence="2 3" id="KW-0813">Transport</keyword>
<reference evidence="5" key="2">
    <citation type="submission" date="2019-07" db="EMBL/GenBank/DDBJ databases">
        <authorList>
            <person name="Seetharam A."/>
            <person name="Woodhouse M."/>
            <person name="Cannon E."/>
        </authorList>
    </citation>
    <scope>NUCLEOTIDE SEQUENCE [LARGE SCALE GENOMIC DNA]</scope>
    <source>
        <strain evidence="5">cv. B73</strain>
    </source>
</reference>
<evidence type="ECO:0000313" key="5">
    <source>
        <dbReference type="EnsemblPlants" id="Zm00001eb208020_P001"/>
    </source>
</evidence>
<dbReference type="OMA" id="NEASMEC"/>
<dbReference type="InParanoid" id="A0A804P4I6"/>
<reference evidence="6" key="1">
    <citation type="journal article" date="2009" name="Science">
        <title>The B73 maize genome: complexity, diversity, and dynamics.</title>
        <authorList>
            <person name="Schnable P.S."/>
            <person name="Ware D."/>
            <person name="Fulton R.S."/>
            <person name="Stein J.C."/>
            <person name="Wei F."/>
            <person name="Pasternak S."/>
            <person name="Liang C."/>
            <person name="Zhang J."/>
            <person name="Fulton L."/>
            <person name="Graves T.A."/>
            <person name="Minx P."/>
            <person name="Reily A.D."/>
            <person name="Courtney L."/>
            <person name="Kruchowski S.S."/>
            <person name="Tomlinson C."/>
            <person name="Strong C."/>
            <person name="Delehaunty K."/>
            <person name="Fronick C."/>
            <person name="Courtney B."/>
            <person name="Rock S.M."/>
            <person name="Belter E."/>
            <person name="Du F."/>
            <person name="Kim K."/>
            <person name="Abbott R.M."/>
            <person name="Cotton M."/>
            <person name="Levy A."/>
            <person name="Marchetto P."/>
            <person name="Ochoa K."/>
            <person name="Jackson S.M."/>
            <person name="Gillam B."/>
            <person name="Chen W."/>
            <person name="Yan L."/>
            <person name="Higginbotham J."/>
            <person name="Cardenas M."/>
            <person name="Waligorski J."/>
            <person name="Applebaum E."/>
            <person name="Phelps L."/>
            <person name="Falcone J."/>
            <person name="Kanchi K."/>
            <person name="Thane T."/>
            <person name="Scimone A."/>
            <person name="Thane N."/>
            <person name="Henke J."/>
            <person name="Wang T."/>
            <person name="Ruppert J."/>
            <person name="Shah N."/>
            <person name="Rotter K."/>
            <person name="Hodges J."/>
            <person name="Ingenthron E."/>
            <person name="Cordes M."/>
            <person name="Kohlberg S."/>
            <person name="Sgro J."/>
            <person name="Delgado B."/>
            <person name="Mead K."/>
            <person name="Chinwalla A."/>
            <person name="Leonard S."/>
            <person name="Crouse K."/>
            <person name="Collura K."/>
            <person name="Kudrna D."/>
            <person name="Currie J."/>
            <person name="He R."/>
            <person name="Angelova A."/>
            <person name="Rajasekar S."/>
            <person name="Mueller T."/>
            <person name="Lomeli R."/>
            <person name="Scara G."/>
            <person name="Ko A."/>
            <person name="Delaney K."/>
            <person name="Wissotski M."/>
            <person name="Lopez G."/>
            <person name="Campos D."/>
            <person name="Braidotti M."/>
            <person name="Ashley E."/>
            <person name="Golser W."/>
            <person name="Kim H."/>
            <person name="Lee S."/>
            <person name="Lin J."/>
            <person name="Dujmic Z."/>
            <person name="Kim W."/>
            <person name="Talag J."/>
            <person name="Zuccolo A."/>
            <person name="Fan C."/>
            <person name="Sebastian A."/>
            <person name="Kramer M."/>
            <person name="Spiegel L."/>
            <person name="Nascimento L."/>
            <person name="Zutavern T."/>
            <person name="Miller B."/>
            <person name="Ambroise C."/>
            <person name="Muller S."/>
            <person name="Spooner W."/>
            <person name="Narechania A."/>
            <person name="Ren L."/>
            <person name="Wei S."/>
            <person name="Kumari S."/>
            <person name="Faga B."/>
            <person name="Levy M.J."/>
            <person name="McMahan L."/>
            <person name="Van Buren P."/>
            <person name="Vaughn M.W."/>
            <person name="Ying K."/>
            <person name="Yeh C.-T."/>
            <person name="Emrich S.J."/>
            <person name="Jia Y."/>
            <person name="Kalyanaraman A."/>
            <person name="Hsia A.-P."/>
            <person name="Barbazuk W.B."/>
            <person name="Baucom R.S."/>
            <person name="Brutnell T.P."/>
            <person name="Carpita N.C."/>
            <person name="Chaparro C."/>
            <person name="Chia J.-M."/>
            <person name="Deragon J.-M."/>
            <person name="Estill J.C."/>
            <person name="Fu Y."/>
            <person name="Jeddeloh J.A."/>
            <person name="Han Y."/>
            <person name="Lee H."/>
            <person name="Li P."/>
            <person name="Lisch D.R."/>
            <person name="Liu S."/>
            <person name="Liu Z."/>
            <person name="Nagel D.H."/>
            <person name="McCann M.C."/>
            <person name="SanMiguel P."/>
            <person name="Myers A.M."/>
            <person name="Nettleton D."/>
            <person name="Nguyen J."/>
            <person name="Penning B.W."/>
            <person name="Ponnala L."/>
            <person name="Schneider K.L."/>
            <person name="Schwartz D.C."/>
            <person name="Sharma A."/>
            <person name="Soderlund C."/>
            <person name="Springer N.M."/>
            <person name="Sun Q."/>
            <person name="Wang H."/>
            <person name="Waterman M."/>
            <person name="Westerman R."/>
            <person name="Wolfgruber T.K."/>
            <person name="Yang L."/>
            <person name="Yu Y."/>
            <person name="Zhang L."/>
            <person name="Zhou S."/>
            <person name="Zhu Q."/>
            <person name="Bennetzen J.L."/>
            <person name="Dawe R.K."/>
            <person name="Jiang J."/>
            <person name="Jiang N."/>
            <person name="Presting G.G."/>
            <person name="Wessler S.R."/>
            <person name="Aluru S."/>
            <person name="Martienssen R.A."/>
            <person name="Clifton S.W."/>
            <person name="McCombie W.R."/>
            <person name="Wing R.A."/>
            <person name="Wilson R.K."/>
        </authorList>
    </citation>
    <scope>NUCLEOTIDE SEQUENCE [LARGE SCALE GENOMIC DNA]</scope>
    <source>
        <strain evidence="6">cv. B73</strain>
    </source>
</reference>
<keyword evidence="3" id="KW-0268">Exocytosis</keyword>
<sequence length="708" mass="78491">MDHGGEDRVVAASLAAARRTLRAGLDKSRALGHALARAGPRLKEIQAALPVLEAAVRPIRAPRAELAAAGPHIDRAVGPAAAVLKVFDAVHGLEPPLLAPGAAGSGAAGDLPGYLAVLAQLEEAHRFLADNCGLAAQWLADIVEYLGDRFLVDPRFLADIEVTLDELKAPPTGDLDGGLLAAALGILEAEFRRLLADHSAPLAMPQPGAAAGSTAPSRVPAAAVHKLTLILDRLVANGRQDRCVAVYIDARGGVVSASLRALGLDYLREPSQDAQALGPALELWGRHLEFVVRRLLESERQLCAKVFGLHKDVASACFAEVAAQAGVLEFLRFGRAVADAKKDPIKLQRLLEVFDSLNKLRLDFNRLFGGKACAEIQSQTRDLVKLLIDGAVEIFEELIVQVELQRHMPPPVDGGVPRLVTFVVEYCNRLLGEQYRPMLGQVLTIHRSWRKEVFNDRMLVDVVLNIVKALEANFDVWSKAYDNATLSYLFMMNTHWHFFRHLKATKLGEILGDVWLREHEQYKDYYLSMFIRESWGALSPLLNREGLILFSKGQATARDLVKQRLKTFNSSFDEMHCRQSSWVIPDKDLRERTCNLVVQTIVPAYRSYLQNYGPLVEQDGNTSKYVRYTVDGLEKMLSALYMPRPRRAGSFQIKHSSGWMEGTKELEIMDTATLHYWAFAFRAIEASEIRLENFVCLFPIALRYLGAI</sequence>
<protein>
    <recommendedName>
        <fullName evidence="3">Exocyst subunit Exo70 family protein</fullName>
    </recommendedName>
</protein>
<dbReference type="AlphaFoldDB" id="A0A804P4I6"/>
<dbReference type="OrthoDB" id="1922221at2759"/>
<dbReference type="GO" id="GO:0005546">
    <property type="term" value="F:phosphatidylinositol-4,5-bisphosphate binding"/>
    <property type="evidence" value="ECO:0007669"/>
    <property type="project" value="InterPro"/>
</dbReference>
<dbReference type="SUPFAM" id="SSF74788">
    <property type="entry name" value="Cullin repeat-like"/>
    <property type="match status" value="1"/>
</dbReference>
<evidence type="ECO:0000256" key="3">
    <source>
        <dbReference type="RuleBase" id="RU365026"/>
    </source>
</evidence>
<comment type="similarity">
    <text evidence="1 3">Belongs to the EXO70 family.</text>
</comment>
<evidence type="ECO:0000313" key="6">
    <source>
        <dbReference type="Proteomes" id="UP000007305"/>
    </source>
</evidence>
<evidence type="ECO:0007829" key="7">
    <source>
        <dbReference type="PeptideAtlas" id="A0A804P4I6"/>
    </source>
</evidence>
<dbReference type="Proteomes" id="UP000007305">
    <property type="component" value="Chromosome 4"/>
</dbReference>
<accession>A0A804P4I6</accession>
<feature type="domain" description="Exocyst complex subunit Exo70 C-terminal" evidence="4">
    <location>
        <begin position="284"/>
        <end position="638"/>
    </location>
</feature>
<dbReference type="GeneID" id="103654917"/>
<dbReference type="GO" id="GO:0006887">
    <property type="term" value="P:exocytosis"/>
    <property type="evidence" value="ECO:0000318"/>
    <property type="project" value="GO_Central"/>
</dbReference>
<comment type="function">
    <text evidence="3">Component of the exocyst complex.</text>
</comment>
<dbReference type="SMR" id="A0A804P4I6"/>
<dbReference type="InterPro" id="IPR016159">
    <property type="entry name" value="Cullin_repeat-like_dom_sf"/>
</dbReference>
<dbReference type="EnsemblPlants" id="Zm00001eb208020_T001">
    <property type="protein sequence ID" value="Zm00001eb208020_P001"/>
    <property type="gene ID" value="Zm00001eb208020"/>
</dbReference>
<keyword evidence="6" id="KW-1185">Reference proteome</keyword>
<keyword evidence="7" id="KW-1267">Proteomics identification</keyword>
<dbReference type="PANTHER" id="PTHR12542:SF23">
    <property type="entry name" value="EXOCYST SUBUNIT EXO70 FAMILY PROTEIN"/>
    <property type="match status" value="1"/>
</dbReference>
<reference evidence="5" key="3">
    <citation type="submission" date="2021-05" db="UniProtKB">
        <authorList>
            <consortium name="EnsemblPlants"/>
        </authorList>
    </citation>
    <scope>IDENTIFICATION</scope>
    <source>
        <strain evidence="5">cv. B73</strain>
    </source>
</reference>
<dbReference type="GO" id="GO:0000145">
    <property type="term" value="C:exocyst"/>
    <property type="evidence" value="ECO:0000318"/>
    <property type="project" value="GO_Central"/>
</dbReference>
<organism evidence="5 6">
    <name type="scientific">Zea mays</name>
    <name type="common">Maize</name>
    <dbReference type="NCBI Taxonomy" id="4577"/>
    <lineage>
        <taxon>Eukaryota</taxon>
        <taxon>Viridiplantae</taxon>
        <taxon>Streptophyta</taxon>
        <taxon>Embryophyta</taxon>
        <taxon>Tracheophyta</taxon>
        <taxon>Spermatophyta</taxon>
        <taxon>Magnoliopsida</taxon>
        <taxon>Liliopsida</taxon>
        <taxon>Poales</taxon>
        <taxon>Poaceae</taxon>
        <taxon>PACMAD clade</taxon>
        <taxon>Panicoideae</taxon>
        <taxon>Andropogonodae</taxon>
        <taxon>Andropogoneae</taxon>
        <taxon>Tripsacinae</taxon>
        <taxon>Zea</taxon>
    </lineage>
</organism>
<evidence type="ECO:0000256" key="1">
    <source>
        <dbReference type="ARBA" id="ARBA00006756"/>
    </source>
</evidence>
<gene>
    <name evidence="5" type="primary">LOC103654917</name>
</gene>
<dbReference type="PANTHER" id="PTHR12542">
    <property type="entry name" value="EXOCYST COMPLEX PROTEIN EXO70"/>
    <property type="match status" value="1"/>
</dbReference>
<evidence type="ECO:0000259" key="4">
    <source>
        <dbReference type="Pfam" id="PF03081"/>
    </source>
</evidence>
<name>A0A804P4I6_MAIZE</name>